<dbReference type="InterPro" id="IPR004360">
    <property type="entry name" value="Glyas_Fos-R_dOase_dom"/>
</dbReference>
<gene>
    <name evidence="2" type="ORF">GCM10020366_02130</name>
    <name evidence="3" type="ORF">GCM10020366_02660</name>
    <name evidence="4" type="ORF">GCM10020366_62660</name>
</gene>
<dbReference type="InterPro" id="IPR029068">
    <property type="entry name" value="Glyas_Bleomycin-R_OHBP_Dase"/>
</dbReference>
<dbReference type="InterPro" id="IPR037523">
    <property type="entry name" value="VOC_core"/>
</dbReference>
<accession>A0ABP6RIM1</accession>
<evidence type="ECO:0000313" key="2">
    <source>
        <dbReference type="EMBL" id="GAA3352447.1"/>
    </source>
</evidence>
<evidence type="ECO:0000313" key="3">
    <source>
        <dbReference type="EMBL" id="GAA3352556.1"/>
    </source>
</evidence>
<dbReference type="Pfam" id="PF00903">
    <property type="entry name" value="Glyoxalase"/>
    <property type="match status" value="1"/>
</dbReference>
<protein>
    <submittedName>
        <fullName evidence="3">VOC family protein</fullName>
    </submittedName>
</protein>
<keyword evidence="5" id="KW-1185">Reference proteome</keyword>
<sequence>MEQRVSLVTLGVDDLARAKAFYERLGWRGQELSETVFFQTGGSAFVLWGREALARDCGLPVGNGFGGVCLAHNARSAAEVDEIVAAAEAAGAVVTRRPAETFYGGYAGVFTDPDGHPWEIAHNPGFPLAADGSLIIPDLSAP</sequence>
<evidence type="ECO:0000313" key="5">
    <source>
        <dbReference type="Proteomes" id="UP001500483"/>
    </source>
</evidence>
<dbReference type="PANTHER" id="PTHR36503">
    <property type="entry name" value="BLR2520 PROTEIN"/>
    <property type="match status" value="1"/>
</dbReference>
<proteinExistence type="predicted"/>
<dbReference type="EMBL" id="BAAAYK010000004">
    <property type="protein sequence ID" value="GAA3352447.1"/>
    <property type="molecule type" value="Genomic_DNA"/>
</dbReference>
<dbReference type="EMBL" id="BAAAYK010000038">
    <property type="protein sequence ID" value="GAA3364898.1"/>
    <property type="molecule type" value="Genomic_DNA"/>
</dbReference>
<dbReference type="PANTHER" id="PTHR36503:SF1">
    <property type="entry name" value="BLR2520 PROTEIN"/>
    <property type="match status" value="1"/>
</dbReference>
<dbReference type="RefSeq" id="WP_258344008.1">
    <property type="nucleotide sequence ID" value="NZ_BAAAYK010000004.1"/>
</dbReference>
<dbReference type="Gene3D" id="3.10.180.10">
    <property type="entry name" value="2,3-Dihydroxybiphenyl 1,2-Dioxygenase, domain 1"/>
    <property type="match status" value="1"/>
</dbReference>
<comment type="caution">
    <text evidence="3">The sequence shown here is derived from an EMBL/GenBank/DDBJ whole genome shotgun (WGS) entry which is preliminary data.</text>
</comment>
<dbReference type="PROSITE" id="PS51819">
    <property type="entry name" value="VOC"/>
    <property type="match status" value="1"/>
</dbReference>
<reference evidence="3" key="1">
    <citation type="journal article" date="2014" name="Int. J. Syst. Evol. Microbiol.">
        <title>Complete genome of a new Firmicutes species belonging to the dominant human colonic microbiota ('Ruminococcus bicirculans') reveals two chromosomes and a selective capacity to utilize plant glucans.</title>
        <authorList>
            <consortium name="NISC Comparative Sequencing Program"/>
            <person name="Wegmann U."/>
            <person name="Louis P."/>
            <person name="Goesmann A."/>
            <person name="Henrissat B."/>
            <person name="Duncan S.H."/>
            <person name="Flint H.J."/>
        </authorList>
    </citation>
    <scope>NUCLEOTIDE SEQUENCE</scope>
    <source>
        <strain evidence="3">JCM 9687</strain>
    </source>
</reference>
<evidence type="ECO:0000313" key="4">
    <source>
        <dbReference type="EMBL" id="GAA3364898.1"/>
    </source>
</evidence>
<dbReference type="Proteomes" id="UP001500483">
    <property type="component" value="Unassembled WGS sequence"/>
</dbReference>
<dbReference type="SUPFAM" id="SSF54593">
    <property type="entry name" value="Glyoxalase/Bleomycin resistance protein/Dihydroxybiphenyl dioxygenase"/>
    <property type="match status" value="1"/>
</dbReference>
<dbReference type="EMBL" id="BAAAYK010000005">
    <property type="protein sequence ID" value="GAA3352556.1"/>
    <property type="molecule type" value="Genomic_DNA"/>
</dbReference>
<reference evidence="5" key="2">
    <citation type="journal article" date="2019" name="Int. J. Syst. Evol. Microbiol.">
        <title>The Global Catalogue of Microorganisms (GCM) 10K type strain sequencing project: providing services to taxonomists for standard genome sequencing and annotation.</title>
        <authorList>
            <consortium name="The Broad Institute Genomics Platform"/>
            <consortium name="The Broad Institute Genome Sequencing Center for Infectious Disease"/>
            <person name="Wu L."/>
            <person name="Ma J."/>
        </authorList>
    </citation>
    <scope>NUCLEOTIDE SEQUENCE [LARGE SCALE GENOMIC DNA]</scope>
    <source>
        <strain evidence="5">JCM 9687</strain>
    </source>
</reference>
<evidence type="ECO:0000259" key="1">
    <source>
        <dbReference type="PROSITE" id="PS51819"/>
    </source>
</evidence>
<name>A0ABP6RIM1_9PSEU</name>
<feature type="domain" description="VOC" evidence="1">
    <location>
        <begin position="4"/>
        <end position="123"/>
    </location>
</feature>
<organism evidence="3 5">
    <name type="scientific">Saccharopolyspora gregorii</name>
    <dbReference type="NCBI Taxonomy" id="33914"/>
    <lineage>
        <taxon>Bacteria</taxon>
        <taxon>Bacillati</taxon>
        <taxon>Actinomycetota</taxon>
        <taxon>Actinomycetes</taxon>
        <taxon>Pseudonocardiales</taxon>
        <taxon>Pseudonocardiaceae</taxon>
        <taxon>Saccharopolyspora</taxon>
    </lineage>
</organism>
<reference evidence="3" key="3">
    <citation type="submission" date="2023-12" db="EMBL/GenBank/DDBJ databases">
        <authorList>
            <person name="Sun Q."/>
            <person name="Inoue M."/>
        </authorList>
    </citation>
    <scope>NUCLEOTIDE SEQUENCE</scope>
    <source>
        <strain evidence="3">JCM 9687</strain>
    </source>
</reference>